<protein>
    <recommendedName>
        <fullName evidence="1">Reverse transcriptase domain-containing protein</fullName>
    </recommendedName>
</protein>
<accession>A0AAD9DPQ9</accession>
<gene>
    <name evidence="2" type="ORF">P4O66_002723</name>
</gene>
<reference evidence="2" key="1">
    <citation type="submission" date="2023-03" db="EMBL/GenBank/DDBJ databases">
        <title>Electrophorus voltai genome.</title>
        <authorList>
            <person name="Bian C."/>
        </authorList>
    </citation>
    <scope>NUCLEOTIDE SEQUENCE</scope>
    <source>
        <strain evidence="2">CB-2022</strain>
        <tissue evidence="2">Muscle</tissue>
    </source>
</reference>
<dbReference type="Pfam" id="PF00078">
    <property type="entry name" value="RVT_1"/>
    <property type="match status" value="1"/>
</dbReference>
<dbReference type="InterPro" id="IPR043502">
    <property type="entry name" value="DNA/RNA_pol_sf"/>
</dbReference>
<evidence type="ECO:0000313" key="3">
    <source>
        <dbReference type="Proteomes" id="UP001239994"/>
    </source>
</evidence>
<evidence type="ECO:0000313" key="2">
    <source>
        <dbReference type="EMBL" id="KAK1787367.1"/>
    </source>
</evidence>
<dbReference type="Proteomes" id="UP001239994">
    <property type="component" value="Unassembled WGS sequence"/>
</dbReference>
<dbReference type="PROSITE" id="PS50878">
    <property type="entry name" value="RT_POL"/>
    <property type="match status" value="1"/>
</dbReference>
<dbReference type="AlphaFoldDB" id="A0AAD9DPQ9"/>
<comment type="caution">
    <text evidence="2">The sequence shown here is derived from an EMBL/GenBank/DDBJ whole genome shotgun (WGS) entry which is preliminary data.</text>
</comment>
<proteinExistence type="predicted"/>
<dbReference type="PANTHER" id="PTHR47510:SF3">
    <property type="entry name" value="ENDO_EXONUCLEASE_PHOSPHATASE DOMAIN-CONTAINING PROTEIN"/>
    <property type="match status" value="1"/>
</dbReference>
<dbReference type="SUPFAM" id="SSF56672">
    <property type="entry name" value="DNA/RNA polymerases"/>
    <property type="match status" value="1"/>
</dbReference>
<name>A0AAD9DPQ9_9TELE</name>
<organism evidence="2 3">
    <name type="scientific">Electrophorus voltai</name>
    <dbReference type="NCBI Taxonomy" id="2609070"/>
    <lineage>
        <taxon>Eukaryota</taxon>
        <taxon>Metazoa</taxon>
        <taxon>Chordata</taxon>
        <taxon>Craniata</taxon>
        <taxon>Vertebrata</taxon>
        <taxon>Euteleostomi</taxon>
        <taxon>Actinopterygii</taxon>
        <taxon>Neopterygii</taxon>
        <taxon>Teleostei</taxon>
        <taxon>Ostariophysi</taxon>
        <taxon>Gymnotiformes</taxon>
        <taxon>Gymnotoidei</taxon>
        <taxon>Gymnotidae</taxon>
        <taxon>Electrophorus</taxon>
    </lineage>
</organism>
<evidence type="ECO:0000259" key="1">
    <source>
        <dbReference type="PROSITE" id="PS50878"/>
    </source>
</evidence>
<dbReference type="InterPro" id="IPR000477">
    <property type="entry name" value="RT_dom"/>
</dbReference>
<keyword evidence="3" id="KW-1185">Reference proteome</keyword>
<feature type="domain" description="Reverse transcriptase" evidence="1">
    <location>
        <begin position="1"/>
        <end position="180"/>
    </location>
</feature>
<sequence length="180" mass="20576">MMKCFERLVKDHIMSRLPATLDPLQFVYRPNRSTDDAIPAVLHRSLTHLENKNGYVRIFFIDFSSAFSIVIPQHLVKKLSPLRIDTPLCNWLLDFISDIPQTIRVGVNTLETIIMNTGVPQDCVLSPLLFSLMTHDCCATYNSNHIIKFADDTMVVGLISYDDDSAYREEVNQLVVWNMA</sequence>
<dbReference type="PANTHER" id="PTHR47510">
    <property type="entry name" value="REVERSE TRANSCRIPTASE DOMAIN-CONTAINING PROTEIN"/>
    <property type="match status" value="1"/>
</dbReference>
<dbReference type="EMBL" id="JAROKS010000023">
    <property type="protein sequence ID" value="KAK1787367.1"/>
    <property type="molecule type" value="Genomic_DNA"/>
</dbReference>